<dbReference type="RefSeq" id="WP_132703119.1">
    <property type="nucleotide sequence ID" value="NZ_SLZR01000017.1"/>
</dbReference>
<dbReference type="Proteomes" id="UP000295793">
    <property type="component" value="Unassembled WGS sequence"/>
</dbReference>
<name>A0A4R3HXR3_9GAMM</name>
<dbReference type="InterPro" id="IPR032811">
    <property type="entry name" value="Put_conjugal_transfer"/>
</dbReference>
<protein>
    <submittedName>
        <fullName evidence="2">F plasmid transfer operon protein TraF</fullName>
    </submittedName>
</protein>
<comment type="caution">
    <text evidence="2">The sequence shown here is derived from an EMBL/GenBank/DDBJ whole genome shotgun (WGS) entry which is preliminary data.</text>
</comment>
<reference evidence="2 3" key="1">
    <citation type="submission" date="2019-03" db="EMBL/GenBank/DDBJ databases">
        <title>Genomic Encyclopedia of Archaeal and Bacterial Type Strains, Phase II (KMG-II): from individual species to whole genera.</title>
        <authorList>
            <person name="Goeker M."/>
        </authorList>
    </citation>
    <scope>NUCLEOTIDE SEQUENCE [LARGE SCALE GENOMIC DNA]</scope>
    <source>
        <strain evidence="2 3">DSM 15388</strain>
    </source>
</reference>
<proteinExistence type="predicted"/>
<gene>
    <name evidence="2" type="ORF">BCF53_11765</name>
</gene>
<dbReference type="OrthoDB" id="5610858at2"/>
<evidence type="ECO:0000313" key="3">
    <source>
        <dbReference type="Proteomes" id="UP000295793"/>
    </source>
</evidence>
<accession>A0A4R3HXR3</accession>
<keyword evidence="1" id="KW-0732">Signal</keyword>
<dbReference type="EMBL" id="SLZR01000017">
    <property type="protein sequence ID" value="TCS38137.1"/>
    <property type="molecule type" value="Genomic_DNA"/>
</dbReference>
<organism evidence="2 3">
    <name type="scientific">Reinekea marinisedimentorum</name>
    <dbReference type="NCBI Taxonomy" id="230495"/>
    <lineage>
        <taxon>Bacteria</taxon>
        <taxon>Pseudomonadati</taxon>
        <taxon>Pseudomonadota</taxon>
        <taxon>Gammaproteobacteria</taxon>
        <taxon>Oceanospirillales</taxon>
        <taxon>Saccharospirillaceae</taxon>
        <taxon>Reinekea</taxon>
    </lineage>
</organism>
<dbReference type="Pfam" id="PF13729">
    <property type="entry name" value="TraF_2"/>
    <property type="match status" value="1"/>
</dbReference>
<keyword evidence="3" id="KW-1185">Reference proteome</keyword>
<dbReference type="AlphaFoldDB" id="A0A4R3HXR3"/>
<feature type="signal peptide" evidence="1">
    <location>
        <begin position="1"/>
        <end position="19"/>
    </location>
</feature>
<evidence type="ECO:0000256" key="1">
    <source>
        <dbReference type="SAM" id="SignalP"/>
    </source>
</evidence>
<feature type="chain" id="PRO_5020198293" evidence="1">
    <location>
        <begin position="20"/>
        <end position="477"/>
    </location>
</feature>
<evidence type="ECO:0000313" key="2">
    <source>
        <dbReference type="EMBL" id="TCS38137.1"/>
    </source>
</evidence>
<sequence length="477" mass="51548">MKHSLLAMAILGCSASGWAGNIHYVNSGPAVTVGAASNAQLSSSGKFNPAAISLNTQTSRIGVAEATIGFEMEGLGSFNTVFEDLSDQINVVTDTFDDYENDEATTGDVLAAVDDLETSFDENLSMLSDRFYFTGNAYTSILSPVAVDMGRYGTFSIGLSSLTQARASILHDTLEFDIDAQEISDASENDEDLEPTDYLDTTSSLYLKQGQVFNVDLAWAHVLPQIEFTERFGIQATGGLRATIIGYNLQKNLYPIKDLIESVDEDSGELMDDISDDVTDIFTSDMNYTVALDAGITLQRNNTLVGLTVYNLNNPTLEYEALGGDCASISDSDDQSECYHAEYFASIGDIALNESHSMSPTVTLDAVQGFKNNRIALSGAIDLLPTKNVFGDEHQDFALGVLLQPNSWYWPRLRMGLGKDLTDLDPTRLAVGVTLFNFLQVDSQMTAVLGDLFSDDDTEAGDAIRSASVSASINIAF</sequence>